<organism evidence="2 3">
    <name type="scientific">Chryseobacterium limigenitum</name>
    <dbReference type="NCBI Taxonomy" id="1612149"/>
    <lineage>
        <taxon>Bacteria</taxon>
        <taxon>Pseudomonadati</taxon>
        <taxon>Bacteroidota</taxon>
        <taxon>Flavobacteriia</taxon>
        <taxon>Flavobacteriales</taxon>
        <taxon>Weeksellaceae</taxon>
        <taxon>Chryseobacterium group</taxon>
        <taxon>Chryseobacterium</taxon>
    </lineage>
</organism>
<sequence length="352" mass="38326">MNIRKILTLAFAATLLFNVSCSNDSDDVVLETTFENGILITNEGGFTTPTAEVSFVTNDLSALANKIYSGKNNEVLGNVLQTIGFDGNNAYLVSNVPNKIDIVNRYTFKKQATVTTNLQNPRYIAFSGNQYYVTNNNFFDVMKLNVYNKDNSFVKSISFARSAEKVVEANGNIVVQTDGVTYESTPPYSELPTGYTITIVKASTNVVDKTVTLPSNGIIRDLISYNGDAYVLASDNTNSYIYKINSTTGAYTTTTLTAIPQAQKLRIDANKFYFTNSSNKIYSMTVGSTTVPTTPIVTTTGNLYGFNVIDGKIFASDASFTADSKVNVYNATNGSLLKTFTTGIGTNGFYKN</sequence>
<dbReference type="RefSeq" id="WP_072408278.1">
    <property type="nucleotide sequence ID" value="NZ_FPKW01000003.1"/>
</dbReference>
<reference evidence="3" key="1">
    <citation type="submission" date="2016-10" db="EMBL/GenBank/DDBJ databases">
        <authorList>
            <person name="Varghese N."/>
            <person name="Submissions S."/>
        </authorList>
    </citation>
    <scope>NUCLEOTIDE SEQUENCE [LARGE SCALE GENOMIC DNA]</scope>
    <source>
        <strain evidence="3">SUR2</strain>
    </source>
</reference>
<dbReference type="InterPro" id="IPR031815">
    <property type="entry name" value="DUF5074"/>
</dbReference>
<evidence type="ECO:0000313" key="3">
    <source>
        <dbReference type="Proteomes" id="UP000182034"/>
    </source>
</evidence>
<evidence type="ECO:0008006" key="4">
    <source>
        <dbReference type="Google" id="ProtNLM"/>
    </source>
</evidence>
<keyword evidence="3" id="KW-1185">Reference proteome</keyword>
<feature type="signal peptide" evidence="1">
    <location>
        <begin position="1"/>
        <end position="22"/>
    </location>
</feature>
<feature type="chain" id="PRO_5012205159" description="DUF5050 domain-containing protein" evidence="1">
    <location>
        <begin position="23"/>
        <end position="352"/>
    </location>
</feature>
<dbReference type="STRING" id="1612149.SAMN05216324_103304"/>
<evidence type="ECO:0000313" key="2">
    <source>
        <dbReference type="EMBL" id="SFZ92526.1"/>
    </source>
</evidence>
<evidence type="ECO:0000256" key="1">
    <source>
        <dbReference type="SAM" id="SignalP"/>
    </source>
</evidence>
<protein>
    <recommendedName>
        <fullName evidence="4">DUF5050 domain-containing protein</fullName>
    </recommendedName>
</protein>
<dbReference type="InterPro" id="IPR015943">
    <property type="entry name" value="WD40/YVTN_repeat-like_dom_sf"/>
</dbReference>
<dbReference type="EMBL" id="FPKW01000003">
    <property type="protein sequence ID" value="SFZ92526.1"/>
    <property type="molecule type" value="Genomic_DNA"/>
</dbReference>
<name>A0A1K2IJQ0_9FLAO</name>
<dbReference type="Proteomes" id="UP000182034">
    <property type="component" value="Unassembled WGS sequence"/>
</dbReference>
<dbReference type="Pfam" id="PF16819">
    <property type="entry name" value="DUF5074"/>
    <property type="match status" value="1"/>
</dbReference>
<dbReference type="SUPFAM" id="SSF63825">
    <property type="entry name" value="YWTD domain"/>
    <property type="match status" value="1"/>
</dbReference>
<keyword evidence="1" id="KW-0732">Signal</keyword>
<proteinExistence type="predicted"/>
<accession>A0A1K2IJQ0</accession>
<dbReference type="OrthoDB" id="9773938at2"/>
<dbReference type="AlphaFoldDB" id="A0A1K2IJQ0"/>
<gene>
    <name evidence="2" type="ORF">SAMN05216324_103304</name>
</gene>
<dbReference type="Gene3D" id="2.130.10.10">
    <property type="entry name" value="YVTN repeat-like/Quinoprotein amine dehydrogenase"/>
    <property type="match status" value="1"/>
</dbReference>